<reference evidence="5" key="1">
    <citation type="journal article" date="2017" name="Genome Announc.">
        <title>Genome sequences of Cyberlindnera fabianii 65, Pichia kudriavzevii 129, and Saccharomyces cerevisiae 131 isolated from fermented masau fruits in Zimbabwe.</title>
        <authorList>
            <person name="van Rijswijck I.M.H."/>
            <person name="Derks M.F.L."/>
            <person name="Abee T."/>
            <person name="de Ridder D."/>
            <person name="Smid E.J."/>
        </authorList>
    </citation>
    <scope>NUCLEOTIDE SEQUENCE [LARGE SCALE GENOMIC DNA]</scope>
    <source>
        <strain evidence="5">65</strain>
    </source>
</reference>
<protein>
    <submittedName>
        <fullName evidence="4">Uncharacterized protein</fullName>
    </submittedName>
</protein>
<keyword evidence="2" id="KW-0812">Transmembrane</keyword>
<evidence type="ECO:0000256" key="2">
    <source>
        <dbReference type="SAM" id="Phobius"/>
    </source>
</evidence>
<keyword evidence="2" id="KW-1133">Transmembrane helix</keyword>
<sequence>MLIPTLCALALSVVLCTPIQGVTNVATLNFAFMNASFVYLRAIRREYPEGKVPHFNFYDTDLQRTYELGLWGYTGSRWGEDRKFHKFPQWNFSIDDMMFSESPVIGDTIHLENKYDITLPSTLPSESELKATSKKIFTLIGASVALNTILFIIVFCFICSPRKLRSSKIILLATLLTLFSILALTISCITVKDSNRFISRIYNAFDDRYSIYKIYPEKGSTMTRLLIVVICCEVVDVILCLWYGLKYINRICKTETPRSNSNSRAHVTPTRVSITSEEENPVVEQIVLERVTVLHVQPRTSVDEPPPVYKRYEGGDDLPPYQE</sequence>
<keyword evidence="5" id="KW-1185">Reference proteome</keyword>
<feature type="transmembrane region" description="Helical" evidence="2">
    <location>
        <begin position="170"/>
        <end position="192"/>
    </location>
</feature>
<feature type="signal peptide" evidence="3">
    <location>
        <begin position="1"/>
        <end position="21"/>
    </location>
</feature>
<evidence type="ECO:0000256" key="1">
    <source>
        <dbReference type="SAM" id="MobiDB-lite"/>
    </source>
</evidence>
<feature type="transmembrane region" description="Helical" evidence="2">
    <location>
        <begin position="225"/>
        <end position="245"/>
    </location>
</feature>
<evidence type="ECO:0000313" key="5">
    <source>
        <dbReference type="Proteomes" id="UP000189513"/>
    </source>
</evidence>
<organism evidence="4 5">
    <name type="scientific">Cyberlindnera fabianii</name>
    <name type="common">Yeast</name>
    <name type="synonym">Hansenula fabianii</name>
    <dbReference type="NCBI Taxonomy" id="36022"/>
    <lineage>
        <taxon>Eukaryota</taxon>
        <taxon>Fungi</taxon>
        <taxon>Dikarya</taxon>
        <taxon>Ascomycota</taxon>
        <taxon>Saccharomycotina</taxon>
        <taxon>Saccharomycetes</taxon>
        <taxon>Phaffomycetales</taxon>
        <taxon>Phaffomycetaceae</taxon>
        <taxon>Cyberlindnera</taxon>
    </lineage>
</organism>
<feature type="transmembrane region" description="Helical" evidence="2">
    <location>
        <begin position="136"/>
        <end position="158"/>
    </location>
</feature>
<dbReference type="EMBL" id="MPUK01000002">
    <property type="protein sequence ID" value="ONH69171.1"/>
    <property type="molecule type" value="Genomic_DNA"/>
</dbReference>
<keyword evidence="3" id="KW-0732">Signal</keyword>
<accession>A0A1V2LDL5</accession>
<feature type="chain" id="PRO_5013183174" evidence="3">
    <location>
        <begin position="22"/>
        <end position="323"/>
    </location>
</feature>
<keyword evidence="2" id="KW-0472">Membrane</keyword>
<feature type="region of interest" description="Disordered" evidence="1">
    <location>
        <begin position="298"/>
        <end position="323"/>
    </location>
</feature>
<proteinExistence type="predicted"/>
<gene>
    <name evidence="4" type="ORF">BON22_1071</name>
</gene>
<evidence type="ECO:0000313" key="4">
    <source>
        <dbReference type="EMBL" id="ONH69171.1"/>
    </source>
</evidence>
<dbReference type="VEuPathDB" id="FungiDB:BON22_1071"/>
<evidence type="ECO:0000256" key="3">
    <source>
        <dbReference type="SAM" id="SignalP"/>
    </source>
</evidence>
<dbReference type="AlphaFoldDB" id="A0A1V2LDL5"/>
<dbReference type="Proteomes" id="UP000189513">
    <property type="component" value="Unassembled WGS sequence"/>
</dbReference>
<name>A0A1V2LDL5_CYBFA</name>
<comment type="caution">
    <text evidence="4">The sequence shown here is derived from an EMBL/GenBank/DDBJ whole genome shotgun (WGS) entry which is preliminary data.</text>
</comment>